<comment type="caution">
    <text evidence="1">The sequence shown here is derived from an EMBL/GenBank/DDBJ whole genome shotgun (WGS) entry which is preliminary data.</text>
</comment>
<dbReference type="Gene3D" id="2.60.120.590">
    <property type="entry name" value="Alpha-ketoglutarate-dependent dioxygenase AlkB-like"/>
    <property type="match status" value="1"/>
</dbReference>
<dbReference type="EMBL" id="JAULSW010000001">
    <property type="protein sequence ID" value="KAK3394752.1"/>
    <property type="molecule type" value="Genomic_DNA"/>
</dbReference>
<gene>
    <name evidence="1" type="ORF">B0H63DRAFT_555922</name>
</gene>
<dbReference type="InterPro" id="IPR037151">
    <property type="entry name" value="AlkB-like_sf"/>
</dbReference>
<evidence type="ECO:0000313" key="1">
    <source>
        <dbReference type="EMBL" id="KAK3394752.1"/>
    </source>
</evidence>
<reference evidence="1" key="1">
    <citation type="journal article" date="2023" name="Mol. Phylogenet. Evol.">
        <title>Genome-scale phylogeny and comparative genomics of the fungal order Sordariales.</title>
        <authorList>
            <person name="Hensen N."/>
            <person name="Bonometti L."/>
            <person name="Westerberg I."/>
            <person name="Brannstrom I.O."/>
            <person name="Guillou S."/>
            <person name="Cros-Aarteil S."/>
            <person name="Calhoun S."/>
            <person name="Haridas S."/>
            <person name="Kuo A."/>
            <person name="Mondo S."/>
            <person name="Pangilinan J."/>
            <person name="Riley R."/>
            <person name="LaButti K."/>
            <person name="Andreopoulos B."/>
            <person name="Lipzen A."/>
            <person name="Chen C."/>
            <person name="Yan M."/>
            <person name="Daum C."/>
            <person name="Ng V."/>
            <person name="Clum A."/>
            <person name="Steindorff A."/>
            <person name="Ohm R.A."/>
            <person name="Martin F."/>
            <person name="Silar P."/>
            <person name="Natvig D.O."/>
            <person name="Lalanne C."/>
            <person name="Gautier V."/>
            <person name="Ament-Velasquez S.L."/>
            <person name="Kruys A."/>
            <person name="Hutchinson M.I."/>
            <person name="Powell A.J."/>
            <person name="Barry K."/>
            <person name="Miller A.N."/>
            <person name="Grigoriev I.V."/>
            <person name="Debuchy R."/>
            <person name="Gladieux P."/>
            <person name="Hiltunen Thoren M."/>
            <person name="Johannesson H."/>
        </authorList>
    </citation>
    <scope>NUCLEOTIDE SEQUENCE</scope>
    <source>
        <strain evidence="1">CBS 232.78</strain>
    </source>
</reference>
<evidence type="ECO:0000313" key="2">
    <source>
        <dbReference type="Proteomes" id="UP001285441"/>
    </source>
</evidence>
<name>A0AAE0P7K5_9PEZI</name>
<reference evidence="1" key="2">
    <citation type="submission" date="2023-06" db="EMBL/GenBank/DDBJ databases">
        <authorList>
            <consortium name="Lawrence Berkeley National Laboratory"/>
            <person name="Haridas S."/>
            <person name="Hensen N."/>
            <person name="Bonometti L."/>
            <person name="Westerberg I."/>
            <person name="Brannstrom I.O."/>
            <person name="Guillou S."/>
            <person name="Cros-Aarteil S."/>
            <person name="Calhoun S."/>
            <person name="Kuo A."/>
            <person name="Mondo S."/>
            <person name="Pangilinan J."/>
            <person name="Riley R."/>
            <person name="LaButti K."/>
            <person name="Andreopoulos B."/>
            <person name="Lipzen A."/>
            <person name="Chen C."/>
            <person name="Yanf M."/>
            <person name="Daum C."/>
            <person name="Ng V."/>
            <person name="Clum A."/>
            <person name="Steindorff A."/>
            <person name="Ohm R."/>
            <person name="Martin F."/>
            <person name="Silar P."/>
            <person name="Natvig D."/>
            <person name="Lalanne C."/>
            <person name="Gautier V."/>
            <person name="Ament-velasquez S.L."/>
            <person name="Kruys A."/>
            <person name="Hutchinson M.I."/>
            <person name="Powell A.J."/>
            <person name="Barry K."/>
            <person name="Miller A.N."/>
            <person name="Grigoriev I.V."/>
            <person name="Debuchy R."/>
            <person name="Gladieux P."/>
            <person name="Thoren M.H."/>
            <person name="Johannesson H."/>
        </authorList>
    </citation>
    <scope>NUCLEOTIDE SEQUENCE</scope>
    <source>
        <strain evidence="1">CBS 232.78</strain>
    </source>
</reference>
<dbReference type="AlphaFoldDB" id="A0AAE0P7K5"/>
<accession>A0AAE0P7K5</accession>
<evidence type="ECO:0008006" key="3">
    <source>
        <dbReference type="Google" id="ProtNLM"/>
    </source>
</evidence>
<dbReference type="Proteomes" id="UP001285441">
    <property type="component" value="Unassembled WGS sequence"/>
</dbReference>
<proteinExistence type="predicted"/>
<protein>
    <recommendedName>
        <fullName evidence="3">Alpha-ketoglutarate-dependent dioxygenase AlkB-like domain-containing protein</fullName>
    </recommendedName>
</protein>
<keyword evidence="2" id="KW-1185">Reference proteome</keyword>
<organism evidence="1 2">
    <name type="scientific">Podospora didyma</name>
    <dbReference type="NCBI Taxonomy" id="330526"/>
    <lineage>
        <taxon>Eukaryota</taxon>
        <taxon>Fungi</taxon>
        <taxon>Dikarya</taxon>
        <taxon>Ascomycota</taxon>
        <taxon>Pezizomycotina</taxon>
        <taxon>Sordariomycetes</taxon>
        <taxon>Sordariomycetidae</taxon>
        <taxon>Sordariales</taxon>
        <taxon>Podosporaceae</taxon>
        <taxon>Podospora</taxon>
    </lineage>
</organism>
<sequence>MTILLQRLASNCFKDVIEVPMKHGDMMIMHGQAIRKLYEHTVEPMGGRRFSLTYRYIDPNKMMTQADKDDAAVKGAISEAPFRFKYAGN</sequence>
<dbReference type="SUPFAM" id="SSF51197">
    <property type="entry name" value="Clavaminate synthase-like"/>
    <property type="match status" value="1"/>
</dbReference>